<protein>
    <submittedName>
        <fullName evidence="1 2">Uncharacterized protein</fullName>
    </submittedName>
</protein>
<reference evidence="1 3" key="2">
    <citation type="journal article" date="2018" name="Plant J.">
        <title>The Physcomitrella patens chromosome-scale assembly reveals moss genome structure and evolution.</title>
        <authorList>
            <person name="Lang D."/>
            <person name="Ullrich K.K."/>
            <person name="Murat F."/>
            <person name="Fuchs J."/>
            <person name="Jenkins J."/>
            <person name="Haas F.B."/>
            <person name="Piednoel M."/>
            <person name="Gundlach H."/>
            <person name="Van Bel M."/>
            <person name="Meyberg R."/>
            <person name="Vives C."/>
            <person name="Morata J."/>
            <person name="Symeonidi A."/>
            <person name="Hiss M."/>
            <person name="Muchero W."/>
            <person name="Kamisugi Y."/>
            <person name="Saleh O."/>
            <person name="Blanc G."/>
            <person name="Decker E.L."/>
            <person name="van Gessel N."/>
            <person name="Grimwood J."/>
            <person name="Hayes R.D."/>
            <person name="Graham S.W."/>
            <person name="Gunter L.E."/>
            <person name="McDaniel S.F."/>
            <person name="Hoernstein S.N.W."/>
            <person name="Larsson A."/>
            <person name="Li F.W."/>
            <person name="Perroud P.F."/>
            <person name="Phillips J."/>
            <person name="Ranjan P."/>
            <person name="Rokshar D.S."/>
            <person name="Rothfels C.J."/>
            <person name="Schneider L."/>
            <person name="Shu S."/>
            <person name="Stevenson D.W."/>
            <person name="Thummler F."/>
            <person name="Tillich M."/>
            <person name="Villarreal Aguilar J.C."/>
            <person name="Widiez T."/>
            <person name="Wong G.K."/>
            <person name="Wymore A."/>
            <person name="Zhang Y."/>
            <person name="Zimmer A.D."/>
            <person name="Quatrano R.S."/>
            <person name="Mayer K.F.X."/>
            <person name="Goodstein D."/>
            <person name="Casacuberta J.M."/>
            <person name="Vandepoele K."/>
            <person name="Reski R."/>
            <person name="Cuming A.C."/>
            <person name="Tuskan G.A."/>
            <person name="Maumus F."/>
            <person name="Salse J."/>
            <person name="Schmutz J."/>
            <person name="Rensing S.A."/>
        </authorList>
    </citation>
    <scope>NUCLEOTIDE SEQUENCE [LARGE SCALE GENOMIC DNA]</scope>
    <source>
        <strain evidence="2 3">cv. Gransden 2004</strain>
    </source>
</reference>
<evidence type="ECO:0000313" key="2">
    <source>
        <dbReference type="EnsemblPlants" id="Pp3c14_2840V3.1"/>
    </source>
</evidence>
<dbReference type="Proteomes" id="UP000006727">
    <property type="component" value="Chromosome 14"/>
</dbReference>
<dbReference type="EMBL" id="ABEU02000014">
    <property type="protein sequence ID" value="PNR40516.1"/>
    <property type="molecule type" value="Genomic_DNA"/>
</dbReference>
<gene>
    <name evidence="1" type="ORF">PHYPA_017918</name>
</gene>
<dbReference type="EnsemblPlants" id="Pp3c14_2840V3.1">
    <property type="protein sequence ID" value="Pp3c14_2840V3.1"/>
    <property type="gene ID" value="Pp3c14_2840"/>
</dbReference>
<accession>A0A2K1JGV0</accession>
<reference evidence="2" key="3">
    <citation type="submission" date="2020-12" db="UniProtKB">
        <authorList>
            <consortium name="EnsemblPlants"/>
        </authorList>
    </citation>
    <scope>IDENTIFICATION</scope>
</reference>
<keyword evidence="3" id="KW-1185">Reference proteome</keyword>
<dbReference type="Gramene" id="Pp3c14_2840V3.1">
    <property type="protein sequence ID" value="Pp3c14_2840V3.1"/>
    <property type="gene ID" value="Pp3c14_2840"/>
</dbReference>
<dbReference type="PaxDb" id="3218-PP1S338_54V6.1"/>
<organism evidence="1">
    <name type="scientific">Physcomitrium patens</name>
    <name type="common">Spreading-leaved earth moss</name>
    <name type="synonym">Physcomitrella patens</name>
    <dbReference type="NCBI Taxonomy" id="3218"/>
    <lineage>
        <taxon>Eukaryota</taxon>
        <taxon>Viridiplantae</taxon>
        <taxon>Streptophyta</taxon>
        <taxon>Embryophyta</taxon>
        <taxon>Bryophyta</taxon>
        <taxon>Bryophytina</taxon>
        <taxon>Bryopsida</taxon>
        <taxon>Funariidae</taxon>
        <taxon>Funariales</taxon>
        <taxon>Funariaceae</taxon>
        <taxon>Physcomitrium</taxon>
    </lineage>
</organism>
<dbReference type="AlphaFoldDB" id="A0A2K1JGV0"/>
<name>A0A2K1JGV0_PHYPA</name>
<sequence length="56" mass="6213">MLRQKGAADTVHMGNTGMCSASQGISVDLEARHRQHAKHVITDNVIKFYKVDDSLM</sequence>
<reference evidence="1 3" key="1">
    <citation type="journal article" date="2008" name="Science">
        <title>The Physcomitrella genome reveals evolutionary insights into the conquest of land by plants.</title>
        <authorList>
            <person name="Rensing S."/>
            <person name="Lang D."/>
            <person name="Zimmer A."/>
            <person name="Terry A."/>
            <person name="Salamov A."/>
            <person name="Shapiro H."/>
            <person name="Nishiyama T."/>
            <person name="Perroud P.-F."/>
            <person name="Lindquist E."/>
            <person name="Kamisugi Y."/>
            <person name="Tanahashi T."/>
            <person name="Sakakibara K."/>
            <person name="Fujita T."/>
            <person name="Oishi K."/>
            <person name="Shin-I T."/>
            <person name="Kuroki Y."/>
            <person name="Toyoda A."/>
            <person name="Suzuki Y."/>
            <person name="Hashimoto A."/>
            <person name="Yamaguchi K."/>
            <person name="Sugano A."/>
            <person name="Kohara Y."/>
            <person name="Fujiyama A."/>
            <person name="Anterola A."/>
            <person name="Aoki S."/>
            <person name="Ashton N."/>
            <person name="Barbazuk W.B."/>
            <person name="Barker E."/>
            <person name="Bennetzen J."/>
            <person name="Bezanilla M."/>
            <person name="Blankenship R."/>
            <person name="Cho S.H."/>
            <person name="Dutcher S."/>
            <person name="Estelle M."/>
            <person name="Fawcett J.A."/>
            <person name="Gundlach H."/>
            <person name="Hanada K."/>
            <person name="Heyl A."/>
            <person name="Hicks K.A."/>
            <person name="Hugh J."/>
            <person name="Lohr M."/>
            <person name="Mayer K."/>
            <person name="Melkozernov A."/>
            <person name="Murata T."/>
            <person name="Nelson D."/>
            <person name="Pils B."/>
            <person name="Prigge M."/>
            <person name="Reiss B."/>
            <person name="Renner T."/>
            <person name="Rombauts S."/>
            <person name="Rushton P."/>
            <person name="Sanderfoot A."/>
            <person name="Schween G."/>
            <person name="Shiu S.-H."/>
            <person name="Stueber K."/>
            <person name="Theodoulou F.L."/>
            <person name="Tu H."/>
            <person name="Van de Peer Y."/>
            <person name="Verrier P.J."/>
            <person name="Waters E."/>
            <person name="Wood A."/>
            <person name="Yang L."/>
            <person name="Cove D."/>
            <person name="Cuming A."/>
            <person name="Hasebe M."/>
            <person name="Lucas S."/>
            <person name="Mishler D.B."/>
            <person name="Reski R."/>
            <person name="Grigoriev I."/>
            <person name="Quatrano R.S."/>
            <person name="Boore J.L."/>
        </authorList>
    </citation>
    <scope>NUCLEOTIDE SEQUENCE [LARGE SCALE GENOMIC DNA]</scope>
    <source>
        <strain evidence="2 3">cv. Gransden 2004</strain>
    </source>
</reference>
<evidence type="ECO:0000313" key="3">
    <source>
        <dbReference type="Proteomes" id="UP000006727"/>
    </source>
</evidence>
<evidence type="ECO:0000313" key="1">
    <source>
        <dbReference type="EMBL" id="PNR40516.1"/>
    </source>
</evidence>
<dbReference type="InParanoid" id="A0A2K1JGV0"/>
<proteinExistence type="predicted"/>